<dbReference type="Proteomes" id="UP000265703">
    <property type="component" value="Unassembled WGS sequence"/>
</dbReference>
<evidence type="ECO:0000313" key="2">
    <source>
        <dbReference type="Proteomes" id="UP000265703"/>
    </source>
</evidence>
<comment type="caution">
    <text evidence="1">The sequence shown here is derived from an EMBL/GenBank/DDBJ whole genome shotgun (WGS) entry which is preliminary data.</text>
</comment>
<evidence type="ECO:0000313" key="1">
    <source>
        <dbReference type="EMBL" id="RIA82513.1"/>
    </source>
</evidence>
<keyword evidence="2" id="KW-1185">Reference proteome</keyword>
<dbReference type="Gene3D" id="3.80.10.10">
    <property type="entry name" value="Ribonuclease Inhibitor"/>
    <property type="match status" value="1"/>
</dbReference>
<name>A0A397S846_9GLOM</name>
<proteinExistence type="predicted"/>
<accession>A0A397S846</accession>
<dbReference type="EMBL" id="QKYT01000658">
    <property type="protein sequence ID" value="RIA82513.1"/>
    <property type="molecule type" value="Genomic_DNA"/>
</dbReference>
<dbReference type="SUPFAM" id="SSF52047">
    <property type="entry name" value="RNI-like"/>
    <property type="match status" value="1"/>
</dbReference>
<sequence length="314" mass="36972">MPCQLPADCLNEIFEHLENDKYALHSCLLTNRLWCKISVRILWRNIWNFIFSVAYQHQFKNKIFIPTPTSKLPLFNYPAFFKVFSITDIFEIICDVLEKIPITSLSLKGRGYLLIGDCLIDLSELYCSSDLTSEFFYQLSQKCHNLLSLTLRIETMNFDIELKKLISLQNNLKNLRLNFNKGDWTDIIPILTNHYNTLTKLHLYGNIKLIPLSFVALFPNLQEIIFSFYYGLLEGFEKLQHVTFPKLQILNIPLYPVYQIFCQYLESIKFWCGEDYLGEKENCFIINLENNEEIMKAIEKYKNLGVIKFKTGNF</sequence>
<reference evidence="1 2" key="1">
    <citation type="submission" date="2018-06" db="EMBL/GenBank/DDBJ databases">
        <title>Comparative genomics reveals the genomic features of Rhizophagus irregularis, R. cerebriforme, R. diaphanum and Gigaspora rosea, and their symbiotic lifestyle signature.</title>
        <authorList>
            <person name="Morin E."/>
            <person name="San Clemente H."/>
            <person name="Chen E.C.H."/>
            <person name="De La Providencia I."/>
            <person name="Hainaut M."/>
            <person name="Kuo A."/>
            <person name="Kohler A."/>
            <person name="Murat C."/>
            <person name="Tang N."/>
            <person name="Roy S."/>
            <person name="Loubradou J."/>
            <person name="Henrissat B."/>
            <person name="Grigoriev I.V."/>
            <person name="Corradi N."/>
            <person name="Roux C."/>
            <person name="Martin F.M."/>
        </authorList>
    </citation>
    <scope>NUCLEOTIDE SEQUENCE [LARGE SCALE GENOMIC DNA]</scope>
    <source>
        <strain evidence="1 2">DAOM 227022</strain>
    </source>
</reference>
<organism evidence="1 2">
    <name type="scientific">Glomus cerebriforme</name>
    <dbReference type="NCBI Taxonomy" id="658196"/>
    <lineage>
        <taxon>Eukaryota</taxon>
        <taxon>Fungi</taxon>
        <taxon>Fungi incertae sedis</taxon>
        <taxon>Mucoromycota</taxon>
        <taxon>Glomeromycotina</taxon>
        <taxon>Glomeromycetes</taxon>
        <taxon>Glomerales</taxon>
        <taxon>Glomeraceae</taxon>
        <taxon>Glomus</taxon>
    </lineage>
</organism>
<gene>
    <name evidence="1" type="ORF">C1645_835235</name>
</gene>
<protein>
    <recommendedName>
        <fullName evidence="3">F-box domain-containing protein</fullName>
    </recommendedName>
</protein>
<dbReference type="AlphaFoldDB" id="A0A397S846"/>
<dbReference type="InterPro" id="IPR032675">
    <property type="entry name" value="LRR_dom_sf"/>
</dbReference>
<evidence type="ECO:0008006" key="3">
    <source>
        <dbReference type="Google" id="ProtNLM"/>
    </source>
</evidence>
<dbReference type="OrthoDB" id="2344483at2759"/>